<evidence type="ECO:0000313" key="17">
    <source>
        <dbReference type="Proteomes" id="UP000237344"/>
    </source>
</evidence>
<feature type="transmembrane region" description="Helical" evidence="14">
    <location>
        <begin position="138"/>
        <end position="154"/>
    </location>
</feature>
<keyword evidence="12 14" id="KW-0472">Membrane</keyword>
<keyword evidence="11" id="KW-0443">Lipid metabolism</keyword>
<name>A0A2S3VZ19_9PROT</name>
<evidence type="ECO:0000313" key="16">
    <source>
        <dbReference type="EMBL" id="POF61850.1"/>
    </source>
</evidence>
<evidence type="ECO:0000256" key="6">
    <source>
        <dbReference type="ARBA" id="ARBA00022824"/>
    </source>
</evidence>
<comment type="cofactor">
    <cofactor evidence="1">
        <name>Zn(2+)</name>
        <dbReference type="ChEBI" id="CHEBI:29105"/>
    </cofactor>
</comment>
<keyword evidence="6" id="KW-0256">Endoplasmic reticulum</keyword>
<dbReference type="AlphaFoldDB" id="A0A2S3VZ19"/>
<keyword evidence="3" id="KW-0444">Lipid biosynthesis</keyword>
<evidence type="ECO:0000256" key="8">
    <source>
        <dbReference type="ARBA" id="ARBA00022833"/>
    </source>
</evidence>
<keyword evidence="9 14" id="KW-1133">Transmembrane helix</keyword>
<evidence type="ECO:0000256" key="3">
    <source>
        <dbReference type="ARBA" id="ARBA00022516"/>
    </source>
</evidence>
<keyword evidence="10" id="KW-0560">Oxidoreductase</keyword>
<dbReference type="Proteomes" id="UP000237344">
    <property type="component" value="Unassembled WGS sequence"/>
</dbReference>
<comment type="subcellular location">
    <subcellularLocation>
        <location evidence="2">Endoplasmic reticulum membrane</location>
        <topology evidence="2">Multi-pass membrane protein</topology>
    </subcellularLocation>
</comment>
<keyword evidence="7" id="KW-0276">Fatty acid metabolism</keyword>
<dbReference type="InterPro" id="IPR014430">
    <property type="entry name" value="Scs7"/>
</dbReference>
<feature type="transmembrane region" description="Helical" evidence="14">
    <location>
        <begin position="111"/>
        <end position="132"/>
    </location>
</feature>
<evidence type="ECO:0000256" key="11">
    <source>
        <dbReference type="ARBA" id="ARBA00023098"/>
    </source>
</evidence>
<organism evidence="16 17">
    <name type="scientific">Novacetimonas maltaceti</name>
    <dbReference type="NCBI Taxonomy" id="1203393"/>
    <lineage>
        <taxon>Bacteria</taxon>
        <taxon>Pseudomonadati</taxon>
        <taxon>Pseudomonadota</taxon>
        <taxon>Alphaproteobacteria</taxon>
        <taxon>Acetobacterales</taxon>
        <taxon>Acetobacteraceae</taxon>
        <taxon>Novacetimonas</taxon>
    </lineage>
</organism>
<evidence type="ECO:0000256" key="12">
    <source>
        <dbReference type="ARBA" id="ARBA00023136"/>
    </source>
</evidence>
<keyword evidence="5" id="KW-0479">Metal-binding</keyword>
<accession>A0A2S3VZ19</accession>
<dbReference type="PANTHER" id="PTHR12863:SF1">
    <property type="entry name" value="FATTY ACID 2-HYDROXYLASE"/>
    <property type="match status" value="1"/>
</dbReference>
<dbReference type="EMBL" id="POTC01000043">
    <property type="protein sequence ID" value="POF61850.1"/>
    <property type="molecule type" value="Genomic_DNA"/>
</dbReference>
<dbReference type="GO" id="GO:0005506">
    <property type="term" value="F:iron ion binding"/>
    <property type="evidence" value="ECO:0007669"/>
    <property type="project" value="InterPro"/>
</dbReference>
<keyword evidence="8" id="KW-0862">Zinc</keyword>
<evidence type="ECO:0000256" key="2">
    <source>
        <dbReference type="ARBA" id="ARBA00004477"/>
    </source>
</evidence>
<dbReference type="GO" id="GO:0006633">
    <property type="term" value="P:fatty acid biosynthetic process"/>
    <property type="evidence" value="ECO:0007669"/>
    <property type="project" value="UniProtKB-KW"/>
</dbReference>
<evidence type="ECO:0000256" key="5">
    <source>
        <dbReference type="ARBA" id="ARBA00022723"/>
    </source>
</evidence>
<dbReference type="RefSeq" id="WP_239020135.1">
    <property type="nucleotide sequence ID" value="NZ_NKUE01000032.1"/>
</dbReference>
<dbReference type="GO" id="GO:0080132">
    <property type="term" value="F:fatty acid 2-hydroxylase activity"/>
    <property type="evidence" value="ECO:0007669"/>
    <property type="project" value="InterPro"/>
</dbReference>
<dbReference type="PANTHER" id="PTHR12863">
    <property type="entry name" value="FATTY ACID HYDROXYLASE"/>
    <property type="match status" value="1"/>
</dbReference>
<evidence type="ECO:0000256" key="1">
    <source>
        <dbReference type="ARBA" id="ARBA00001947"/>
    </source>
</evidence>
<feature type="transmembrane region" description="Helical" evidence="14">
    <location>
        <begin position="24"/>
        <end position="48"/>
    </location>
</feature>
<sequence>MQDNNRQKMEEPVRLFKNSILERLTLLSFNVFLSVWLPLLVLSLAYGAWKSASVMAFVLYAGMGFLIWFPTEYLLHRFLFHLQARYAPVQSLVYLLHGNHHEQPNHPLRNLMPLSVTLPLAAVIWAGCAFFIGEGHGGSLAAGFFCGYVFYDVIHYSCHQFPMRGPLLRRLKIHHINHHYRDHDTNYGITSICIDRACHTLFVMQEKKS</sequence>
<protein>
    <recommendedName>
        <fullName evidence="15">Fatty acid hydroxylase domain-containing protein</fullName>
    </recommendedName>
</protein>
<evidence type="ECO:0000256" key="9">
    <source>
        <dbReference type="ARBA" id="ARBA00022989"/>
    </source>
</evidence>
<evidence type="ECO:0000256" key="7">
    <source>
        <dbReference type="ARBA" id="ARBA00022832"/>
    </source>
</evidence>
<dbReference type="InterPro" id="IPR006694">
    <property type="entry name" value="Fatty_acid_hydroxylase"/>
</dbReference>
<dbReference type="GO" id="GO:0016020">
    <property type="term" value="C:membrane"/>
    <property type="evidence" value="ECO:0007669"/>
    <property type="project" value="InterPro"/>
</dbReference>
<keyword evidence="13" id="KW-0275">Fatty acid biosynthesis</keyword>
<evidence type="ECO:0000256" key="10">
    <source>
        <dbReference type="ARBA" id="ARBA00023002"/>
    </source>
</evidence>
<feature type="transmembrane region" description="Helical" evidence="14">
    <location>
        <begin position="54"/>
        <end position="75"/>
    </location>
</feature>
<comment type="caution">
    <text evidence="16">The sequence shown here is derived from an EMBL/GenBank/DDBJ whole genome shotgun (WGS) entry which is preliminary data.</text>
</comment>
<evidence type="ECO:0000256" key="13">
    <source>
        <dbReference type="ARBA" id="ARBA00023160"/>
    </source>
</evidence>
<evidence type="ECO:0000259" key="15">
    <source>
        <dbReference type="Pfam" id="PF04116"/>
    </source>
</evidence>
<keyword evidence="17" id="KW-1185">Reference proteome</keyword>
<reference evidence="16 17" key="1">
    <citation type="submission" date="2018-01" db="EMBL/GenBank/DDBJ databases">
        <title>Draft Genome Sequence of Komagataeibacter maltaceti LMG 1529, a Vinegar Producing Acetic Acid Bacterium Isolated from Malt Vinegar Brewery Acetifiers.</title>
        <authorList>
            <person name="Zhang Q."/>
            <person name="Hollensteiner J."/>
            <person name="Poehlein A."/>
            <person name="Daniel R."/>
        </authorList>
    </citation>
    <scope>NUCLEOTIDE SEQUENCE [LARGE SCALE GENOMIC DNA]</scope>
    <source>
        <strain evidence="16 17">LMG 1529</strain>
    </source>
</reference>
<proteinExistence type="predicted"/>
<keyword evidence="4 14" id="KW-0812">Transmembrane</keyword>
<dbReference type="Pfam" id="PF04116">
    <property type="entry name" value="FA_hydroxylase"/>
    <property type="match status" value="1"/>
</dbReference>
<gene>
    <name evidence="16" type="ORF">KMAL_25220</name>
</gene>
<evidence type="ECO:0000256" key="14">
    <source>
        <dbReference type="SAM" id="Phobius"/>
    </source>
</evidence>
<feature type="domain" description="Fatty acid hydroxylase" evidence="15">
    <location>
        <begin position="63"/>
        <end position="200"/>
    </location>
</feature>
<evidence type="ECO:0000256" key="4">
    <source>
        <dbReference type="ARBA" id="ARBA00022692"/>
    </source>
</evidence>